<keyword evidence="1" id="KW-0808">Transferase</keyword>
<dbReference type="GO" id="GO:0044550">
    <property type="term" value="P:secondary metabolite biosynthetic process"/>
    <property type="evidence" value="ECO:0007669"/>
    <property type="project" value="TreeGrafter"/>
</dbReference>
<accession>A0A255DEU7</accession>
<keyword evidence="5" id="KW-1185">Reference proteome</keyword>
<dbReference type="OrthoDB" id="9786288at2"/>
<dbReference type="Proteomes" id="UP000216063">
    <property type="component" value="Unassembled WGS sequence"/>
</dbReference>
<protein>
    <recommendedName>
        <fullName evidence="3">Beta-ketoacyl-[acyl-carrier-protein] synthase III C-terminal domain-containing protein</fullName>
    </recommendedName>
</protein>
<evidence type="ECO:0000256" key="1">
    <source>
        <dbReference type="ARBA" id="ARBA00022679"/>
    </source>
</evidence>
<evidence type="ECO:0000256" key="2">
    <source>
        <dbReference type="ARBA" id="ARBA00023315"/>
    </source>
</evidence>
<evidence type="ECO:0000313" key="5">
    <source>
        <dbReference type="Proteomes" id="UP000216063"/>
    </source>
</evidence>
<dbReference type="AlphaFoldDB" id="A0A255DEU7"/>
<dbReference type="InterPro" id="IPR013747">
    <property type="entry name" value="ACP_syn_III_C"/>
</dbReference>
<dbReference type="Pfam" id="PF08541">
    <property type="entry name" value="ACP_syn_III_C"/>
    <property type="match status" value="1"/>
</dbReference>
<dbReference type="SUPFAM" id="SSF53901">
    <property type="entry name" value="Thiolase-like"/>
    <property type="match status" value="1"/>
</dbReference>
<organism evidence="4 5">
    <name type="scientific">Mycolicibacterium sphagni</name>
    <dbReference type="NCBI Taxonomy" id="1786"/>
    <lineage>
        <taxon>Bacteria</taxon>
        <taxon>Bacillati</taxon>
        <taxon>Actinomycetota</taxon>
        <taxon>Actinomycetes</taxon>
        <taxon>Mycobacteriales</taxon>
        <taxon>Mycobacteriaceae</taxon>
        <taxon>Mycolicibacterium</taxon>
    </lineage>
</organism>
<dbReference type="RefSeq" id="WP_094481632.1">
    <property type="nucleotide sequence ID" value="NZ_JACKSC010000363.1"/>
</dbReference>
<evidence type="ECO:0000313" key="4">
    <source>
        <dbReference type="EMBL" id="OYN77938.1"/>
    </source>
</evidence>
<proteinExistence type="predicted"/>
<comment type="caution">
    <text evidence="4">The sequence shown here is derived from an EMBL/GenBank/DDBJ whole genome shotgun (WGS) entry which is preliminary data.</text>
</comment>
<dbReference type="GO" id="GO:0016746">
    <property type="term" value="F:acyltransferase activity"/>
    <property type="evidence" value="ECO:0007669"/>
    <property type="project" value="UniProtKB-KW"/>
</dbReference>
<sequence length="342" mass="36686">MMIPQLHLSRPAVVLPDAAVDNEELLGRVRKSFRGTTAEWAPIELGIRYAFDRCNSKMRYLEEDATVSPGEFATRAATACLEQNGVAATDVDLLVYGGIARDAFEPATATEVAGQLGATPLHAMDVTCACAGLIEALHVVAGYFALHDDIDTALICAGEITRDRVSYDFQTIEDVALEVAGLTLGNAAAALLVTRDLLPAGGARVLALQHKTFSEHYDLCRAPVDGHFVSRSNELFALGVHVPGEIRRLLSTVGWMPEDVDHYVFHQPSESMVEQVLNGLGARPRAGIFTHSLFGNTASTSWALALDYRLKQGSVQAGHKMVLASAAAGFTIVGAAAVWEDR</sequence>
<evidence type="ECO:0000259" key="3">
    <source>
        <dbReference type="Pfam" id="PF08541"/>
    </source>
</evidence>
<name>A0A255DEU7_9MYCO</name>
<dbReference type="EMBL" id="NOZR01000014">
    <property type="protein sequence ID" value="OYN77938.1"/>
    <property type="molecule type" value="Genomic_DNA"/>
</dbReference>
<dbReference type="PANTHER" id="PTHR34069">
    <property type="entry name" value="3-OXOACYL-[ACYL-CARRIER-PROTEIN] SYNTHASE 3"/>
    <property type="match status" value="1"/>
</dbReference>
<keyword evidence="2" id="KW-0012">Acyltransferase</keyword>
<feature type="domain" description="Beta-ketoacyl-[acyl-carrier-protein] synthase III C-terminal" evidence="3">
    <location>
        <begin position="252"/>
        <end position="339"/>
    </location>
</feature>
<gene>
    <name evidence="4" type="ORF">CG716_16895</name>
</gene>
<dbReference type="PANTHER" id="PTHR34069:SF2">
    <property type="entry name" value="BETA-KETOACYL-[ACYL-CARRIER-PROTEIN] SYNTHASE III"/>
    <property type="match status" value="1"/>
</dbReference>
<dbReference type="InterPro" id="IPR016039">
    <property type="entry name" value="Thiolase-like"/>
</dbReference>
<dbReference type="Gene3D" id="3.40.47.10">
    <property type="match status" value="2"/>
</dbReference>
<reference evidence="4 5" key="1">
    <citation type="submission" date="2017-07" db="EMBL/GenBank/DDBJ databases">
        <title>The new phylogeny of genus Mycobacterium.</title>
        <authorList>
            <person name="Tortoli E."/>
            <person name="Trovato A."/>
            <person name="Cirillo D.M."/>
        </authorList>
    </citation>
    <scope>NUCLEOTIDE SEQUENCE [LARGE SCALE GENOMIC DNA]</scope>
    <source>
        <strain evidence="4 5">ATCC 33027</strain>
    </source>
</reference>